<dbReference type="GO" id="GO:0016747">
    <property type="term" value="F:acyltransferase activity, transferring groups other than amino-acyl groups"/>
    <property type="evidence" value="ECO:0000318"/>
    <property type="project" value="GO_Central"/>
</dbReference>
<evidence type="ECO:0000313" key="7">
    <source>
        <dbReference type="EMBL" id="EYU21749.1"/>
    </source>
</evidence>
<dbReference type="PhylomeDB" id="A0A022Q1R8"/>
<dbReference type="OMA" id="NTRNATM"/>
<evidence type="ECO:0000256" key="5">
    <source>
        <dbReference type="ARBA" id="ARBA00066415"/>
    </source>
</evidence>
<dbReference type="FunFam" id="3.30.559.10:FF:000015">
    <property type="entry name" value="Spermidine hydroxycinnamoyl transferase"/>
    <property type="match status" value="1"/>
</dbReference>
<gene>
    <name evidence="7" type="ORF">MIMGU_mgv1a006630mg</name>
</gene>
<dbReference type="eggNOG" id="ENOG502QTJX">
    <property type="taxonomic scope" value="Eukaryota"/>
</dbReference>
<keyword evidence="8" id="KW-1185">Reference proteome</keyword>
<proteinExistence type="inferred from homology"/>
<dbReference type="Gene3D" id="3.30.559.10">
    <property type="entry name" value="Chloramphenicol acetyltransferase-like domain"/>
    <property type="match status" value="2"/>
</dbReference>
<dbReference type="Pfam" id="PF02458">
    <property type="entry name" value="Transferase"/>
    <property type="match status" value="1"/>
</dbReference>
<evidence type="ECO:0000256" key="2">
    <source>
        <dbReference type="ARBA" id="ARBA00022679"/>
    </source>
</evidence>
<dbReference type="AlphaFoldDB" id="A0A022Q1R8"/>
<dbReference type="InterPro" id="IPR023213">
    <property type="entry name" value="CAT-like_dom_sf"/>
</dbReference>
<dbReference type="InterPro" id="IPR050317">
    <property type="entry name" value="Plant_Fungal_Acyltransferase"/>
</dbReference>
<evidence type="ECO:0000256" key="1">
    <source>
        <dbReference type="ARBA" id="ARBA00009861"/>
    </source>
</evidence>
<sequence length="437" mass="48355">MKIVVKESTMVRPAAETPRVSLWNSNVDLVMNNFHITSVYFYRRPAAADGSFFDAAVLKEALGRATVLFYPIAGRLKKDANGRFEIDCNAEGVLFVEAESDGVVDDFGDFAPSLELRRRLIPVVDYTQGFSTYPLLLLQVTHFKCGGVTLGVGMQHHVADGFSGLHFINTWSDMARGLAAATVPPFIDRSILCARDPPRPQFEHIEYHYPPKPPADETTTTVSLFKLTPDQLNNLKSKFKSSDDEINNAVSSYTSFQMVVAHIWRCVTRARGLPRAQETKLYISTDGRSRLRPALPPGYFGNVIFTAAPVAVSGDILSEPVTYAAGKIRAALARMDDEYMRSALDYLELQGDVKAVARGPQTFTCPDLGVISWVRLPVYDADFGWGKPVYMGPGGLAYEGRCFLMPPPPANEEGGLLVAMSLQKQHVEIFKELLYDI</sequence>
<comment type="similarity">
    <text evidence="1">Belongs to the plant acyltransferase family.</text>
</comment>
<protein>
    <recommendedName>
        <fullName evidence="6">Rosmarinate synthase</fullName>
        <ecNumber evidence="5">2.3.1.140</ecNumber>
    </recommendedName>
</protein>
<evidence type="ECO:0000256" key="6">
    <source>
        <dbReference type="ARBA" id="ARBA00073413"/>
    </source>
</evidence>
<dbReference type="FunFam" id="3.30.559.10:FF:000008">
    <property type="entry name" value="Tryptamine hydroxycinnamoyl transferase"/>
    <property type="match status" value="1"/>
</dbReference>
<reference evidence="7 8" key="1">
    <citation type="journal article" date="2013" name="Proc. Natl. Acad. Sci. U.S.A.">
        <title>Fine-scale variation in meiotic recombination in Mimulus inferred from population shotgun sequencing.</title>
        <authorList>
            <person name="Hellsten U."/>
            <person name="Wright K.M."/>
            <person name="Jenkins J."/>
            <person name="Shu S."/>
            <person name="Yuan Y."/>
            <person name="Wessler S.R."/>
            <person name="Schmutz J."/>
            <person name="Willis J.H."/>
            <person name="Rokhsar D.S."/>
        </authorList>
    </citation>
    <scope>NUCLEOTIDE SEQUENCE [LARGE SCALE GENOMIC DNA]</scope>
    <source>
        <strain evidence="8">cv. DUN x IM62</strain>
    </source>
</reference>
<dbReference type="GO" id="GO:0050266">
    <property type="term" value="F:rosmarinate synthase activity"/>
    <property type="evidence" value="ECO:0007669"/>
    <property type="project" value="UniProtKB-EC"/>
</dbReference>
<dbReference type="EC" id="2.3.1.140" evidence="5"/>
<comment type="catalytic activity">
    <reaction evidence="4">
        <text>(2R)-3-(3,4-dihydroxyphenyl)lactate + (E)-caffeoyl-CoA = (R)-rosmarinate + CoA</text>
        <dbReference type="Rhea" id="RHEA:22344"/>
        <dbReference type="ChEBI" id="CHEBI:57287"/>
        <dbReference type="ChEBI" id="CHEBI:71492"/>
        <dbReference type="ChEBI" id="CHEBI:71493"/>
        <dbReference type="ChEBI" id="CHEBI:87136"/>
        <dbReference type="EC" id="2.3.1.140"/>
    </reaction>
</comment>
<organism evidence="7 8">
    <name type="scientific">Erythranthe guttata</name>
    <name type="common">Yellow monkey flower</name>
    <name type="synonym">Mimulus guttatus</name>
    <dbReference type="NCBI Taxonomy" id="4155"/>
    <lineage>
        <taxon>Eukaryota</taxon>
        <taxon>Viridiplantae</taxon>
        <taxon>Streptophyta</taxon>
        <taxon>Embryophyta</taxon>
        <taxon>Tracheophyta</taxon>
        <taxon>Spermatophyta</taxon>
        <taxon>Magnoliopsida</taxon>
        <taxon>eudicotyledons</taxon>
        <taxon>Gunneridae</taxon>
        <taxon>Pentapetalae</taxon>
        <taxon>asterids</taxon>
        <taxon>lamiids</taxon>
        <taxon>Lamiales</taxon>
        <taxon>Phrymaceae</taxon>
        <taxon>Erythranthe</taxon>
    </lineage>
</organism>
<keyword evidence="2" id="KW-0808">Transferase</keyword>
<dbReference type="PANTHER" id="PTHR31642">
    <property type="entry name" value="TRICHOTHECENE 3-O-ACETYLTRANSFERASE"/>
    <property type="match status" value="1"/>
</dbReference>
<evidence type="ECO:0000256" key="3">
    <source>
        <dbReference type="ARBA" id="ARBA00023315"/>
    </source>
</evidence>
<accession>A0A022Q1R8</accession>
<dbReference type="PANTHER" id="PTHR31642:SF11">
    <property type="entry name" value="SHIKIMATE O-HYDROXYCINNAMOYLTRANSFERASE"/>
    <property type="match status" value="1"/>
</dbReference>
<dbReference type="KEGG" id="egt:105975699"/>
<dbReference type="STRING" id="4155.A0A022Q1R8"/>
<keyword evidence="3" id="KW-0012">Acyltransferase</keyword>
<evidence type="ECO:0000256" key="4">
    <source>
        <dbReference type="ARBA" id="ARBA00051052"/>
    </source>
</evidence>
<dbReference type="Proteomes" id="UP000030748">
    <property type="component" value="Unassembled WGS sequence"/>
</dbReference>
<dbReference type="OrthoDB" id="671439at2759"/>
<evidence type="ECO:0000313" key="8">
    <source>
        <dbReference type="Proteomes" id="UP000030748"/>
    </source>
</evidence>
<name>A0A022Q1R8_ERYGU</name>
<dbReference type="EMBL" id="KI632223">
    <property type="protein sequence ID" value="EYU21749.1"/>
    <property type="molecule type" value="Genomic_DNA"/>
</dbReference>